<dbReference type="Proteomes" id="UP000070328">
    <property type="component" value="Unassembled WGS sequence"/>
</dbReference>
<name>A0A135SPH7_9PEZI</name>
<dbReference type="AlphaFoldDB" id="A0A135SPH7"/>
<comment type="caution">
    <text evidence="1">The sequence shown here is derived from an EMBL/GenBank/DDBJ whole genome shotgun (WGS) entry which is preliminary data.</text>
</comment>
<organism evidence="1 2">
    <name type="scientific">Colletotrichum simmondsii</name>
    <dbReference type="NCBI Taxonomy" id="703756"/>
    <lineage>
        <taxon>Eukaryota</taxon>
        <taxon>Fungi</taxon>
        <taxon>Dikarya</taxon>
        <taxon>Ascomycota</taxon>
        <taxon>Pezizomycotina</taxon>
        <taxon>Sordariomycetes</taxon>
        <taxon>Hypocreomycetidae</taxon>
        <taxon>Glomerellales</taxon>
        <taxon>Glomerellaceae</taxon>
        <taxon>Colletotrichum</taxon>
        <taxon>Colletotrichum acutatum species complex</taxon>
    </lineage>
</organism>
<evidence type="ECO:0000313" key="2">
    <source>
        <dbReference type="Proteomes" id="UP000070328"/>
    </source>
</evidence>
<reference evidence="1 2" key="1">
    <citation type="submission" date="2014-02" db="EMBL/GenBank/DDBJ databases">
        <title>The genome sequence of Colletotrichum simmondsii CBS122122.</title>
        <authorList>
            <person name="Baroncelli R."/>
            <person name="Thon M.R."/>
        </authorList>
    </citation>
    <scope>NUCLEOTIDE SEQUENCE [LARGE SCALE GENOMIC DNA]</scope>
    <source>
        <strain evidence="1 2">CBS122122</strain>
    </source>
</reference>
<dbReference type="EMBL" id="JFBX01000477">
    <property type="protein sequence ID" value="KXH37786.1"/>
    <property type="molecule type" value="Genomic_DNA"/>
</dbReference>
<keyword evidence="2" id="KW-1185">Reference proteome</keyword>
<protein>
    <submittedName>
        <fullName evidence="1">Uncharacterized protein</fullName>
    </submittedName>
</protein>
<evidence type="ECO:0000313" key="1">
    <source>
        <dbReference type="EMBL" id="KXH37786.1"/>
    </source>
</evidence>
<proteinExistence type="predicted"/>
<sequence>MDTDYRTVAKGKEFDPVAGSEAAFENSPGPGDRWKKEAIFEYYGEYNVHHLQAFNFVLQPGWKYTQQDVASSGAACLLPHLSARSMPHCQLRIVGILYLAIKGILRKRRRVSAIPCHVDNHNGRILLMNKFD</sequence>
<gene>
    <name evidence="1" type="ORF">CSIM01_08149</name>
</gene>
<accession>A0A135SPH7</accession>